<evidence type="ECO:0000256" key="1">
    <source>
        <dbReference type="SAM" id="MobiDB-lite"/>
    </source>
</evidence>
<evidence type="ECO:0000259" key="2">
    <source>
        <dbReference type="Pfam" id="PF02731"/>
    </source>
</evidence>
<feature type="domain" description="SKI-interacting protein SKIP SNW" evidence="2">
    <location>
        <begin position="20"/>
        <end position="131"/>
    </location>
</feature>
<feature type="compositionally biased region" description="Basic and acidic residues" evidence="1">
    <location>
        <begin position="111"/>
        <end position="135"/>
    </location>
</feature>
<dbReference type="InterPro" id="IPR004015">
    <property type="entry name" value="SKI-int_prot_SKIP_SNW-dom"/>
</dbReference>
<dbReference type="EMBL" id="CP003520">
    <property type="protein sequence ID" value="AFN82635.1"/>
    <property type="molecule type" value="Genomic_DNA"/>
</dbReference>
<dbReference type="GO" id="GO:0005681">
    <property type="term" value="C:spliceosomal complex"/>
    <property type="evidence" value="ECO:0007669"/>
    <property type="project" value="InterPro"/>
</dbReference>
<keyword evidence="4" id="KW-1185">Reference proteome</keyword>
<sequence>MGVKEIEEGRYGRVDIVSPDPLKITCKRGTKKHRKEGVGDKDKPRKLYKNKSKVKLVKCVSMWKNPTSQIIPLEMRVAHDRFRSIQPEINLGRFGELKSSLDSAEGLYSQETKKKAIKKERIEETKRTDKSQLQE</sequence>
<reference evidence="3 4" key="1">
    <citation type="journal article" date="2012" name="Proc. Natl. Acad. Sci. U.S.A.">
        <title>Gain and loss of multiple functionally related, horizontally transferred genes in the reduced genomes of two microsporidian parasites.</title>
        <authorList>
            <person name="Pombert J.-F."/>
            <person name="Selman M."/>
            <person name="Burki F."/>
            <person name="Bardell F.T."/>
            <person name="Farinelli L."/>
            <person name="Solter L.F."/>
            <person name="Whitman D.W."/>
            <person name="Weiss L.M."/>
            <person name="Corradi N."/>
            <person name="Keeling P.J."/>
        </authorList>
    </citation>
    <scope>NUCLEOTIDE SEQUENCE [LARGE SCALE GENOMIC DNA]</scope>
    <source>
        <strain evidence="3 4">SJ-2008</strain>
    </source>
</reference>
<dbReference type="HOGENOM" id="CLU_1927572_0_0_1"/>
<gene>
    <name evidence="3" type="ordered locus">EROM_030160</name>
</gene>
<dbReference type="OrthoDB" id="6513151at2759"/>
<evidence type="ECO:0000313" key="4">
    <source>
        <dbReference type="Proteomes" id="UP000010094"/>
    </source>
</evidence>
<dbReference type="RefSeq" id="XP_009264132.1">
    <property type="nucleotide sequence ID" value="XM_009265857.1"/>
</dbReference>
<dbReference type="KEGG" id="ero:EROM_030160"/>
<proteinExistence type="predicted"/>
<organism evidence="3 4">
    <name type="scientific">Encephalitozoon romaleae (strain SJ-2008)</name>
    <name type="common">Microsporidian parasite</name>
    <dbReference type="NCBI Taxonomy" id="1178016"/>
    <lineage>
        <taxon>Eukaryota</taxon>
        <taxon>Fungi</taxon>
        <taxon>Fungi incertae sedis</taxon>
        <taxon>Microsporidia</taxon>
        <taxon>Unikaryonidae</taxon>
        <taxon>Encephalitozoon</taxon>
    </lineage>
</organism>
<evidence type="ECO:0000313" key="3">
    <source>
        <dbReference type="EMBL" id="AFN82635.1"/>
    </source>
</evidence>
<protein>
    <recommendedName>
        <fullName evidence="2">SKI-interacting protein SKIP SNW domain-containing protein</fullName>
    </recommendedName>
</protein>
<dbReference type="Proteomes" id="UP000010094">
    <property type="component" value="Chromosome III"/>
</dbReference>
<dbReference type="AlphaFoldDB" id="I7ADJ9"/>
<feature type="region of interest" description="Disordered" evidence="1">
    <location>
        <begin position="108"/>
        <end position="135"/>
    </location>
</feature>
<name>I7ADJ9_ENCRO</name>
<dbReference type="Pfam" id="PF02731">
    <property type="entry name" value="SKIP_SNW"/>
    <property type="match status" value="1"/>
</dbReference>
<dbReference type="GO" id="GO:0000398">
    <property type="term" value="P:mRNA splicing, via spliceosome"/>
    <property type="evidence" value="ECO:0007669"/>
    <property type="project" value="InterPro"/>
</dbReference>
<accession>I7ADJ9</accession>
<dbReference type="VEuPathDB" id="MicrosporidiaDB:EROM_030160"/>
<dbReference type="GeneID" id="20520923"/>